<comment type="caution">
    <text evidence="1">The sequence shown here is derived from an EMBL/GenBank/DDBJ whole genome shotgun (WGS) entry which is preliminary data.</text>
</comment>
<keyword evidence="2" id="KW-1185">Reference proteome</keyword>
<evidence type="ECO:0000313" key="2">
    <source>
        <dbReference type="Proteomes" id="UP000256686"/>
    </source>
</evidence>
<sequence>MTDEYREAVRNHYSMLTESGFLSSNLLYITPAKVRNECARQYEEIASAWDLRTIKNFMDRSFKDDVLLSEIKKIEPSRFKPFIQFLKKGRKSSELAVEMAAWLLDFRPRPYSHYAYTKLTESGRTANPYLVASFQKNGVSESHVEIQENQNGATYLSDEVSVQENNPLAIVRDRLLSIPDNDGEGQTGTPVMIEYPSGVRVIVRTSDLSFISGLVKL</sequence>
<dbReference type="Proteomes" id="UP000256686">
    <property type="component" value="Unassembled WGS sequence"/>
</dbReference>
<accession>A0A3D9C8J3</accession>
<proteinExistence type="predicted"/>
<gene>
    <name evidence="1" type="ORF">DRF65_13875</name>
</gene>
<evidence type="ECO:0000313" key="1">
    <source>
        <dbReference type="EMBL" id="REC61821.1"/>
    </source>
</evidence>
<dbReference type="EMBL" id="QNVT01000012">
    <property type="protein sequence ID" value="REC61821.1"/>
    <property type="molecule type" value="Genomic_DNA"/>
</dbReference>
<protein>
    <submittedName>
        <fullName evidence="1">Uncharacterized protein</fullName>
    </submittedName>
</protein>
<organism evidence="1 2">
    <name type="scientific">Chryseobacterium pennae</name>
    <dbReference type="NCBI Taxonomy" id="2258962"/>
    <lineage>
        <taxon>Bacteria</taxon>
        <taxon>Pseudomonadati</taxon>
        <taxon>Bacteroidota</taxon>
        <taxon>Flavobacteriia</taxon>
        <taxon>Flavobacteriales</taxon>
        <taxon>Weeksellaceae</taxon>
        <taxon>Chryseobacterium group</taxon>
        <taxon>Chryseobacterium</taxon>
    </lineage>
</organism>
<dbReference type="RefSeq" id="WP_115971359.1">
    <property type="nucleotide sequence ID" value="NZ_QNVT01000012.1"/>
</dbReference>
<name>A0A3D9C8J3_9FLAO</name>
<dbReference type="AlphaFoldDB" id="A0A3D9C8J3"/>
<reference evidence="2" key="1">
    <citation type="submission" date="2018-06" db="EMBL/GenBank/DDBJ databases">
        <authorList>
            <person name="Lum Nde A."/>
            <person name="Hugo C."/>
        </authorList>
    </citation>
    <scope>NUCLEOTIDE SEQUENCE [LARGE SCALE GENOMIC DNA]</scope>
    <source>
        <strain evidence="2">1_F178</strain>
    </source>
</reference>